<accession>A0A7C3GHU1</accession>
<dbReference type="EMBL" id="DRMH01000099">
    <property type="protein sequence ID" value="HFC98259.1"/>
    <property type="molecule type" value="Genomic_DNA"/>
</dbReference>
<dbReference type="AlphaFoldDB" id="A0A7C3GHU1"/>
<organism evidence="1">
    <name type="scientific">Thermosulfurimonas dismutans</name>
    <dbReference type="NCBI Taxonomy" id="999894"/>
    <lineage>
        <taxon>Bacteria</taxon>
        <taxon>Pseudomonadati</taxon>
        <taxon>Thermodesulfobacteriota</taxon>
        <taxon>Thermodesulfobacteria</taxon>
        <taxon>Thermodesulfobacteriales</taxon>
        <taxon>Thermodesulfobacteriaceae</taxon>
        <taxon>Thermosulfurimonas</taxon>
    </lineage>
</organism>
<dbReference type="InterPro" id="IPR006498">
    <property type="entry name" value="Tail_tube"/>
</dbReference>
<dbReference type="NCBIfam" id="TIGR01611">
    <property type="entry name" value="tail_tube"/>
    <property type="match status" value="1"/>
</dbReference>
<dbReference type="Proteomes" id="UP000886043">
    <property type="component" value="Unassembled WGS sequence"/>
</dbReference>
<comment type="caution">
    <text evidence="1">The sequence shown here is derived from an EMBL/GenBank/DDBJ whole genome shotgun (WGS) entry which is preliminary data.</text>
</comment>
<sequence>MAGVKKPNILKDANVYIEGKDFLGKAEIELPKVAQQTVEHSGMGISGKLELPVVGHTEKLEGKLKFTSFDSEALKVLYDSSKAHHLDVRGSVQRYNPQTGAMEEFPVQVVMRAFVKEADLPTFKQAQGEGPEFSYSAVYFKLVVDGEEVIEIDPMNYIYKVNGQNLLEQTRANLGMS</sequence>
<reference evidence="1" key="1">
    <citation type="journal article" date="2020" name="mSystems">
        <title>Genome- and Community-Level Interaction Insights into Carbon Utilization and Element Cycling Functions of Hydrothermarchaeota in Hydrothermal Sediment.</title>
        <authorList>
            <person name="Zhou Z."/>
            <person name="Liu Y."/>
            <person name="Xu W."/>
            <person name="Pan J."/>
            <person name="Luo Z.H."/>
            <person name="Li M."/>
        </authorList>
    </citation>
    <scope>NUCLEOTIDE SEQUENCE [LARGE SCALE GENOMIC DNA]</scope>
    <source>
        <strain evidence="1">HyVt-483</strain>
    </source>
</reference>
<proteinExistence type="predicted"/>
<evidence type="ECO:0000313" key="1">
    <source>
        <dbReference type="EMBL" id="HFC98259.1"/>
    </source>
</evidence>
<gene>
    <name evidence="1" type="ORF">ENJ40_07375</name>
</gene>
<name>A0A7C3GHU1_9BACT</name>
<protein>
    <submittedName>
        <fullName evidence="1">Phage major tail tube protein</fullName>
    </submittedName>
</protein>
<dbReference type="Pfam" id="PF04985">
    <property type="entry name" value="Phage_tube"/>
    <property type="match status" value="1"/>
</dbReference>